<gene>
    <name evidence="1" type="ORF">QE152_g7386</name>
</gene>
<name>A0AAW1MGE1_POPJA</name>
<accession>A0AAW1MGE1</accession>
<dbReference type="Proteomes" id="UP001458880">
    <property type="component" value="Unassembled WGS sequence"/>
</dbReference>
<organism evidence="1 2">
    <name type="scientific">Popillia japonica</name>
    <name type="common">Japanese beetle</name>
    <dbReference type="NCBI Taxonomy" id="7064"/>
    <lineage>
        <taxon>Eukaryota</taxon>
        <taxon>Metazoa</taxon>
        <taxon>Ecdysozoa</taxon>
        <taxon>Arthropoda</taxon>
        <taxon>Hexapoda</taxon>
        <taxon>Insecta</taxon>
        <taxon>Pterygota</taxon>
        <taxon>Neoptera</taxon>
        <taxon>Endopterygota</taxon>
        <taxon>Coleoptera</taxon>
        <taxon>Polyphaga</taxon>
        <taxon>Scarabaeiformia</taxon>
        <taxon>Scarabaeidae</taxon>
        <taxon>Rutelinae</taxon>
        <taxon>Popillia</taxon>
    </lineage>
</organism>
<sequence>MALINEKENRIKISEKNIERLQSRLYDVAILVREGPWHVLCTNANCAKGDIYGRDGKACCPNCIALSISWCWTIDPMWSKCTICGCSKTHHELLQIPNFEEKTKRKNLKIETEEEQRAGYNDEKLKLMVTRGKLIGEEARIKHDMLEEISYLKRDGLHVFNKETIELFDIEISVCRDEERTNRLRNYLKRYQELYDLYQNSKNNNE</sequence>
<proteinExistence type="predicted"/>
<keyword evidence="2" id="KW-1185">Reference proteome</keyword>
<dbReference type="EMBL" id="JASPKY010000054">
    <property type="protein sequence ID" value="KAK9744877.1"/>
    <property type="molecule type" value="Genomic_DNA"/>
</dbReference>
<comment type="caution">
    <text evidence="1">The sequence shown here is derived from an EMBL/GenBank/DDBJ whole genome shotgun (WGS) entry which is preliminary data.</text>
</comment>
<dbReference type="AlphaFoldDB" id="A0AAW1MGE1"/>
<evidence type="ECO:0000313" key="1">
    <source>
        <dbReference type="EMBL" id="KAK9744877.1"/>
    </source>
</evidence>
<protein>
    <submittedName>
        <fullName evidence="1">Uncharacterized protein</fullName>
    </submittedName>
</protein>
<evidence type="ECO:0000313" key="2">
    <source>
        <dbReference type="Proteomes" id="UP001458880"/>
    </source>
</evidence>
<reference evidence="1 2" key="1">
    <citation type="journal article" date="2024" name="BMC Genomics">
        <title>De novo assembly and annotation of Popillia japonica's genome with initial clues to its potential as an invasive pest.</title>
        <authorList>
            <person name="Cucini C."/>
            <person name="Boschi S."/>
            <person name="Funari R."/>
            <person name="Cardaioli E."/>
            <person name="Iannotti N."/>
            <person name="Marturano G."/>
            <person name="Paoli F."/>
            <person name="Bruttini M."/>
            <person name="Carapelli A."/>
            <person name="Frati F."/>
            <person name="Nardi F."/>
        </authorList>
    </citation>
    <scope>NUCLEOTIDE SEQUENCE [LARGE SCALE GENOMIC DNA]</scope>
    <source>
        <strain evidence="1">DMR45628</strain>
    </source>
</reference>